<dbReference type="EMBL" id="JRNJ01000104">
    <property type="protein sequence ID" value="KGF24844.1"/>
    <property type="molecule type" value="Genomic_DNA"/>
</dbReference>
<protein>
    <submittedName>
        <fullName evidence="1">Uncharacterized protein</fullName>
    </submittedName>
</protein>
<organism evidence="1 2">
    <name type="scientific">Prevotella histicola JCM 15637 = DNF00424</name>
    <dbReference type="NCBI Taxonomy" id="1236504"/>
    <lineage>
        <taxon>Bacteria</taxon>
        <taxon>Pseudomonadati</taxon>
        <taxon>Bacteroidota</taxon>
        <taxon>Bacteroidia</taxon>
        <taxon>Bacteroidales</taxon>
        <taxon>Prevotellaceae</taxon>
        <taxon>Prevotella</taxon>
    </lineage>
</organism>
<evidence type="ECO:0000313" key="2">
    <source>
        <dbReference type="Proteomes" id="UP000029533"/>
    </source>
</evidence>
<proteinExistence type="predicted"/>
<name>A0AAW3FD33_9BACT</name>
<reference evidence="1 2" key="1">
    <citation type="submission" date="2014-07" db="EMBL/GenBank/DDBJ databases">
        <authorList>
            <person name="McCorrison J."/>
            <person name="Sanka R."/>
            <person name="Torralba M."/>
            <person name="Gillis M."/>
            <person name="Haft D.H."/>
            <person name="Methe B."/>
            <person name="Sutton G."/>
            <person name="Nelson K.E."/>
        </authorList>
    </citation>
    <scope>NUCLEOTIDE SEQUENCE [LARGE SCALE GENOMIC DNA]</scope>
    <source>
        <strain evidence="1 2">DNF00424</strain>
    </source>
</reference>
<comment type="caution">
    <text evidence="1">The sequence shown here is derived from an EMBL/GenBank/DDBJ whole genome shotgun (WGS) entry which is preliminary data.</text>
</comment>
<dbReference type="AlphaFoldDB" id="A0AAW3FD33"/>
<dbReference type="Proteomes" id="UP000029533">
    <property type="component" value="Unassembled WGS sequence"/>
</dbReference>
<gene>
    <name evidence="1" type="ORF">HMPREF2132_11135</name>
</gene>
<accession>A0AAW3FD33</accession>
<evidence type="ECO:0000313" key="1">
    <source>
        <dbReference type="EMBL" id="KGF24844.1"/>
    </source>
</evidence>
<sequence>MAYLIKHRTKSSNVHHYSINLIHSITGIHATTIRKRLQTLNEYGLILIEKDNLIIRSTVSKHSKRNMNIGRMDFKNVKTVERSLQALQVVFMQQRKDFYKHTIHNAHNGSNPKKIKAARKACRKYGFGDKYVERGLSYATMAKKLGLSVATTFSVVKHGIVRKYFKKFTHFVGTFLKGVYGMDIQGYTFTTTNYGFQVQANTYKVGYRWT</sequence>